<dbReference type="OMA" id="YICENFM"/>
<feature type="region of interest" description="Disordered" evidence="2">
    <location>
        <begin position="1"/>
        <end position="31"/>
    </location>
</feature>
<evidence type="ECO:0000256" key="1">
    <source>
        <dbReference type="RuleBase" id="RU000487"/>
    </source>
</evidence>
<organism evidence="3 4">
    <name type="scientific">Acanthamoeba castellanii (strain ATCC 30010 / Neff)</name>
    <dbReference type="NCBI Taxonomy" id="1257118"/>
    <lineage>
        <taxon>Eukaryota</taxon>
        <taxon>Amoebozoa</taxon>
        <taxon>Discosea</taxon>
        <taxon>Longamoebia</taxon>
        <taxon>Centramoebida</taxon>
        <taxon>Acanthamoebidae</taxon>
        <taxon>Acanthamoeba</taxon>
    </lineage>
</organism>
<dbReference type="SMART" id="SM00268">
    <property type="entry name" value="ACTIN"/>
    <property type="match status" value="1"/>
</dbReference>
<dbReference type="EMBL" id="KB008003">
    <property type="protein sequence ID" value="ELR16238.1"/>
    <property type="molecule type" value="Genomic_DNA"/>
</dbReference>
<reference evidence="3 4" key="1">
    <citation type="journal article" date="2013" name="Genome Biol.">
        <title>Genome of Acanthamoeba castellanii highlights extensive lateral gene transfer and early evolution of tyrosine kinase signaling.</title>
        <authorList>
            <person name="Clarke M."/>
            <person name="Lohan A.J."/>
            <person name="Liu B."/>
            <person name="Lagkouvardos I."/>
            <person name="Roy S."/>
            <person name="Zafar N."/>
            <person name="Bertelli C."/>
            <person name="Schilde C."/>
            <person name="Kianianmomeni A."/>
            <person name="Burglin T.R."/>
            <person name="Frech C."/>
            <person name="Turcotte B."/>
            <person name="Kopec K.O."/>
            <person name="Synnott J.M."/>
            <person name="Choo C."/>
            <person name="Paponov I."/>
            <person name="Finkler A."/>
            <person name="Soon Heng Tan C."/>
            <person name="Hutchins A.P."/>
            <person name="Weinmeier T."/>
            <person name="Rattei T."/>
            <person name="Chu J.S."/>
            <person name="Gimenez G."/>
            <person name="Irimia M."/>
            <person name="Rigden D.J."/>
            <person name="Fitzpatrick D.A."/>
            <person name="Lorenzo-Morales J."/>
            <person name="Bateman A."/>
            <person name="Chiu C.H."/>
            <person name="Tang P."/>
            <person name="Hegemann P."/>
            <person name="Fromm H."/>
            <person name="Raoult D."/>
            <person name="Greub G."/>
            <person name="Miranda-Saavedra D."/>
            <person name="Chen N."/>
            <person name="Nash P."/>
            <person name="Ginger M.L."/>
            <person name="Horn M."/>
            <person name="Schaap P."/>
            <person name="Caler L."/>
            <person name="Loftus B."/>
        </authorList>
    </citation>
    <scope>NUCLEOTIDE SEQUENCE [LARGE SCALE GENOMIC DNA]</scope>
    <source>
        <strain evidence="3 4">Neff</strain>
    </source>
</reference>
<proteinExistence type="inferred from homology"/>
<protein>
    <submittedName>
        <fullName evidence="3">Actin subfamily protein</fullName>
    </submittedName>
</protein>
<dbReference type="InterPro" id="IPR043129">
    <property type="entry name" value="ATPase_NBD"/>
</dbReference>
<feature type="region of interest" description="Disordered" evidence="2">
    <location>
        <begin position="400"/>
        <end position="421"/>
    </location>
</feature>
<dbReference type="RefSeq" id="XP_004338251.1">
    <property type="nucleotide sequence ID" value="XM_004338203.1"/>
</dbReference>
<dbReference type="InterPro" id="IPR004000">
    <property type="entry name" value="Actin"/>
</dbReference>
<gene>
    <name evidence="3" type="ORF">ACA1_336910</name>
</gene>
<feature type="compositionally biased region" description="Low complexity" evidence="2">
    <location>
        <begin position="443"/>
        <end position="479"/>
    </location>
</feature>
<sequence>MAVASPALERVRAGEATSAAGASTPTVSSPAMVTSPFTPIDAAKGPTGVVIEVGAVFIRERLGSQLEAPQNGMGDGAEEEPWRSDLRSVLYDIFFNLLQANPPERPVVVCESLLTPQFFRSAVADLLLRYLQVPSVLFVPSKGVALIPLQMQTALVVDTGYHDTRILPIFMGAHIVHALTTTVLAGKTYNDRLRSILNERAVVVNPFSKSSQACERLPESVVEDIKVRLCSIQPQSPELAGFTSDKLMQKMRYDMTAEDYIDIDVHTCVYAGEVLFENDGDEGEASIAAAPHRRPMPPRPKHTGDWRHGPNSRLPPASVERIQRLVDTEPQYAAFKALADQFCVVDPAFPPHYLSWLGGSFMGCVEHDQAITQAQYTEGKYKFPDWLRVADVKRTMKERRNPFMVAPSPGPSSTPATTPRRRLISMALSGGVRTRLRDSFSSLSVSSSPYAPPSSSSASASSNSATSSPPQSSFAAPASPYHPSTRRATPTTEPASPTPDQSDD</sequence>
<dbReference type="Gene3D" id="3.30.420.40">
    <property type="match status" value="2"/>
</dbReference>
<keyword evidence="4" id="KW-1185">Reference proteome</keyword>
<evidence type="ECO:0000313" key="4">
    <source>
        <dbReference type="Proteomes" id="UP000011083"/>
    </source>
</evidence>
<feature type="region of interest" description="Disordered" evidence="2">
    <location>
        <begin position="288"/>
        <end position="315"/>
    </location>
</feature>
<comment type="similarity">
    <text evidence="1">Belongs to the actin family.</text>
</comment>
<feature type="compositionally biased region" description="Low complexity" evidence="2">
    <location>
        <begin position="486"/>
        <end position="504"/>
    </location>
</feature>
<dbReference type="Proteomes" id="UP000011083">
    <property type="component" value="Unassembled WGS sequence"/>
</dbReference>
<dbReference type="VEuPathDB" id="AmoebaDB:ACA1_336910"/>
<dbReference type="Pfam" id="PF00022">
    <property type="entry name" value="Actin"/>
    <property type="match status" value="1"/>
</dbReference>
<dbReference type="PANTHER" id="PTHR11937">
    <property type="entry name" value="ACTIN"/>
    <property type="match status" value="1"/>
</dbReference>
<dbReference type="SUPFAM" id="SSF53067">
    <property type="entry name" value="Actin-like ATPase domain"/>
    <property type="match status" value="2"/>
</dbReference>
<feature type="compositionally biased region" description="Low complexity" evidence="2">
    <location>
        <begin position="14"/>
        <end position="31"/>
    </location>
</feature>
<feature type="compositionally biased region" description="Basic residues" evidence="2">
    <location>
        <begin position="291"/>
        <end position="301"/>
    </location>
</feature>
<evidence type="ECO:0000313" key="3">
    <source>
        <dbReference type="EMBL" id="ELR16238.1"/>
    </source>
</evidence>
<accession>L8GUD8</accession>
<dbReference type="GeneID" id="14916914"/>
<dbReference type="STRING" id="1257118.L8GUD8"/>
<dbReference type="Gene3D" id="3.90.640.10">
    <property type="entry name" value="Actin, Chain A, domain 4"/>
    <property type="match status" value="1"/>
</dbReference>
<dbReference type="KEGG" id="acan:ACA1_336910"/>
<feature type="region of interest" description="Disordered" evidence="2">
    <location>
        <begin position="443"/>
        <end position="504"/>
    </location>
</feature>
<dbReference type="AlphaFoldDB" id="L8GUD8"/>
<evidence type="ECO:0000256" key="2">
    <source>
        <dbReference type="SAM" id="MobiDB-lite"/>
    </source>
</evidence>
<dbReference type="OrthoDB" id="337660at2759"/>
<name>L8GUD8_ACACF</name>